<name>A0A4R6S6T0_LABRH</name>
<dbReference type="Proteomes" id="UP000295444">
    <property type="component" value="Unassembled WGS sequence"/>
</dbReference>
<dbReference type="OrthoDB" id="5170249at2"/>
<evidence type="ECO:0000313" key="2">
    <source>
        <dbReference type="Proteomes" id="UP000295444"/>
    </source>
</evidence>
<accession>A0A4R6S6T0</accession>
<sequence>MVNAQQGFRVEHEALQLAANRLPQQSSALTKIRGAVTAHQVAGTSFGKVSGSPSAASAHDTTIRQLAQNLDRHAKRIDELTRGVSSSDADVKSFDEQKADQQKVQGAAIPGAEIIHNTDGHDSFLITPTNKNWSPFTLPNTAGNHQGFNVDTPPGFFDASHTYSVDTPTKIPWDTGRDAVQQALIENPVPNSDHHAATPDGATNDALGWAPSKVSSYVVPSQDPGKYTDMVVNYTQPDHTLSPGFVLRRGALAPDGTITIESWGEGRAWQQSWPIEWMTGALSNSVWDANQRDIANIAMQRLGMPH</sequence>
<dbReference type="EMBL" id="SNXZ01000005">
    <property type="protein sequence ID" value="TDP95034.1"/>
    <property type="molecule type" value="Genomic_DNA"/>
</dbReference>
<comment type="caution">
    <text evidence="1">The sequence shown here is derived from an EMBL/GenBank/DDBJ whole genome shotgun (WGS) entry which is preliminary data.</text>
</comment>
<proteinExistence type="predicted"/>
<evidence type="ECO:0000313" key="1">
    <source>
        <dbReference type="EMBL" id="TDP95034.1"/>
    </source>
</evidence>
<dbReference type="RefSeq" id="WP_133852427.1">
    <property type="nucleotide sequence ID" value="NZ_SNXZ01000005.1"/>
</dbReference>
<dbReference type="AlphaFoldDB" id="A0A4R6S6T0"/>
<keyword evidence="2" id="KW-1185">Reference proteome</keyword>
<protein>
    <submittedName>
        <fullName evidence="1">Uncharacterized protein</fullName>
    </submittedName>
</protein>
<reference evidence="1 2" key="1">
    <citation type="submission" date="2019-03" db="EMBL/GenBank/DDBJ databases">
        <title>Genomic Encyclopedia of Type Strains, Phase IV (KMG-IV): sequencing the most valuable type-strain genomes for metagenomic binning, comparative biology and taxonomic classification.</title>
        <authorList>
            <person name="Goeker M."/>
        </authorList>
    </citation>
    <scope>NUCLEOTIDE SEQUENCE [LARGE SCALE GENOMIC DNA]</scope>
    <source>
        <strain evidence="1 2">DSM 45361</strain>
    </source>
</reference>
<gene>
    <name evidence="1" type="ORF">EV186_105266</name>
</gene>
<organism evidence="1 2">
    <name type="scientific">Labedaea rhizosphaerae</name>
    <dbReference type="NCBI Taxonomy" id="598644"/>
    <lineage>
        <taxon>Bacteria</taxon>
        <taxon>Bacillati</taxon>
        <taxon>Actinomycetota</taxon>
        <taxon>Actinomycetes</taxon>
        <taxon>Pseudonocardiales</taxon>
        <taxon>Pseudonocardiaceae</taxon>
        <taxon>Labedaea</taxon>
    </lineage>
</organism>